<keyword evidence="4 6" id="KW-1133">Transmembrane helix</keyword>
<gene>
    <name evidence="7" type="ORF">niasHS_004892</name>
    <name evidence="8" type="ORF">niasHS_005206</name>
</gene>
<dbReference type="Pfam" id="PF01679">
    <property type="entry name" value="Pmp3"/>
    <property type="match status" value="1"/>
</dbReference>
<accession>A0ABD2JY34</accession>
<keyword evidence="5 6" id="KW-0472">Membrane</keyword>
<dbReference type="GO" id="GO:0016020">
    <property type="term" value="C:membrane"/>
    <property type="evidence" value="ECO:0007669"/>
    <property type="project" value="UniProtKB-SubCell"/>
</dbReference>
<reference evidence="8 9" key="1">
    <citation type="submission" date="2024-10" db="EMBL/GenBank/DDBJ databases">
        <authorList>
            <person name="Kim D."/>
        </authorList>
    </citation>
    <scope>NUCLEOTIDE SEQUENCE [LARGE SCALE GENOMIC DNA]</scope>
    <source>
        <strain evidence="8">Taebaek</strain>
    </source>
</reference>
<evidence type="ECO:0000256" key="5">
    <source>
        <dbReference type="ARBA" id="ARBA00023136"/>
    </source>
</evidence>
<feature type="transmembrane region" description="Helical" evidence="6">
    <location>
        <begin position="77"/>
        <end position="100"/>
    </location>
</feature>
<evidence type="ECO:0000256" key="6">
    <source>
        <dbReference type="SAM" id="Phobius"/>
    </source>
</evidence>
<evidence type="ECO:0000256" key="2">
    <source>
        <dbReference type="ARBA" id="ARBA00009530"/>
    </source>
</evidence>
<evidence type="ECO:0000256" key="1">
    <source>
        <dbReference type="ARBA" id="ARBA00004370"/>
    </source>
</evidence>
<dbReference type="EMBL" id="JBICCN010000139">
    <property type="protein sequence ID" value="KAL3090701.1"/>
    <property type="molecule type" value="Genomic_DNA"/>
</dbReference>
<evidence type="ECO:0000313" key="7">
    <source>
        <dbReference type="EMBL" id="KAL3090701.1"/>
    </source>
</evidence>
<evidence type="ECO:0000256" key="4">
    <source>
        <dbReference type="ARBA" id="ARBA00022989"/>
    </source>
</evidence>
<keyword evidence="3 6" id="KW-0812">Transmembrane</keyword>
<proteinExistence type="inferred from homology"/>
<sequence>METKRNNYNNIDSLWSTLWDLGYQTSQGLAYSVGMPNFSFGAFILLSVMTWCCFFMPPVAVFFRGYLRDGNACTEHVIYNIILCFFLWVPGMVHAFWYCFSDMFSGPKKEGAGYSKNA</sequence>
<organism evidence="8 9">
    <name type="scientific">Heterodera schachtii</name>
    <name type="common">Sugarbeet cyst nematode worm</name>
    <name type="synonym">Tylenchus schachtii</name>
    <dbReference type="NCBI Taxonomy" id="97005"/>
    <lineage>
        <taxon>Eukaryota</taxon>
        <taxon>Metazoa</taxon>
        <taxon>Ecdysozoa</taxon>
        <taxon>Nematoda</taxon>
        <taxon>Chromadorea</taxon>
        <taxon>Rhabditida</taxon>
        <taxon>Tylenchina</taxon>
        <taxon>Tylenchomorpha</taxon>
        <taxon>Tylenchoidea</taxon>
        <taxon>Heteroderidae</taxon>
        <taxon>Heteroderinae</taxon>
        <taxon>Heterodera</taxon>
    </lineage>
</organism>
<protein>
    <submittedName>
        <fullName evidence="8">Uncharacterized protein</fullName>
    </submittedName>
</protein>
<evidence type="ECO:0000313" key="9">
    <source>
        <dbReference type="Proteomes" id="UP001620645"/>
    </source>
</evidence>
<comment type="similarity">
    <text evidence="2">Belongs to the UPF0057 (PMP3) family.</text>
</comment>
<dbReference type="InterPro" id="IPR000612">
    <property type="entry name" value="PMP3"/>
</dbReference>
<comment type="caution">
    <text evidence="8">The sequence shown here is derived from an EMBL/GenBank/DDBJ whole genome shotgun (WGS) entry which is preliminary data.</text>
</comment>
<dbReference type="AlphaFoldDB" id="A0ABD2JY34"/>
<dbReference type="Proteomes" id="UP001620645">
    <property type="component" value="Unassembled WGS sequence"/>
</dbReference>
<keyword evidence="9" id="KW-1185">Reference proteome</keyword>
<evidence type="ECO:0000313" key="8">
    <source>
        <dbReference type="EMBL" id="KAL3095508.1"/>
    </source>
</evidence>
<name>A0ABD2JY34_HETSC</name>
<dbReference type="EMBL" id="JBICCN010000082">
    <property type="protein sequence ID" value="KAL3095508.1"/>
    <property type="molecule type" value="Genomic_DNA"/>
</dbReference>
<comment type="subcellular location">
    <subcellularLocation>
        <location evidence="1">Membrane</location>
    </subcellularLocation>
</comment>
<evidence type="ECO:0000256" key="3">
    <source>
        <dbReference type="ARBA" id="ARBA00022692"/>
    </source>
</evidence>
<feature type="transmembrane region" description="Helical" evidence="6">
    <location>
        <begin position="38"/>
        <end position="57"/>
    </location>
</feature>